<dbReference type="GO" id="GO:0005525">
    <property type="term" value="F:GTP binding"/>
    <property type="evidence" value="ECO:0007669"/>
    <property type="project" value="InterPro"/>
</dbReference>
<feature type="domain" description="G" evidence="2">
    <location>
        <begin position="8"/>
        <end position="70"/>
    </location>
</feature>
<evidence type="ECO:0000259" key="2">
    <source>
        <dbReference type="Pfam" id="PF01926"/>
    </source>
</evidence>
<accession>A0A9W8MN28</accession>
<dbReference type="CDD" id="cd00882">
    <property type="entry name" value="Ras_like_GTPase"/>
    <property type="match status" value="1"/>
</dbReference>
<dbReference type="Proteomes" id="UP001148786">
    <property type="component" value="Unassembled WGS sequence"/>
</dbReference>
<evidence type="ECO:0000313" key="3">
    <source>
        <dbReference type="EMBL" id="KAJ3491010.1"/>
    </source>
</evidence>
<dbReference type="OrthoDB" id="8954335at2759"/>
<feature type="compositionally biased region" description="Low complexity" evidence="1">
    <location>
        <begin position="286"/>
        <end position="302"/>
    </location>
</feature>
<protein>
    <recommendedName>
        <fullName evidence="2">G domain-containing protein</fullName>
    </recommendedName>
</protein>
<proteinExistence type="predicted"/>
<dbReference type="EMBL" id="JANKHO010002576">
    <property type="protein sequence ID" value="KAJ3491010.1"/>
    <property type="molecule type" value="Genomic_DNA"/>
</dbReference>
<organism evidence="3 4">
    <name type="scientific">Agrocybe chaxingu</name>
    <dbReference type="NCBI Taxonomy" id="84603"/>
    <lineage>
        <taxon>Eukaryota</taxon>
        <taxon>Fungi</taxon>
        <taxon>Dikarya</taxon>
        <taxon>Basidiomycota</taxon>
        <taxon>Agaricomycotina</taxon>
        <taxon>Agaricomycetes</taxon>
        <taxon>Agaricomycetidae</taxon>
        <taxon>Agaricales</taxon>
        <taxon>Agaricineae</taxon>
        <taxon>Strophariaceae</taxon>
        <taxon>Agrocybe</taxon>
    </lineage>
</organism>
<feature type="compositionally biased region" description="Basic and acidic residues" evidence="1">
    <location>
        <begin position="216"/>
        <end position="285"/>
    </location>
</feature>
<feature type="region of interest" description="Disordered" evidence="1">
    <location>
        <begin position="211"/>
        <end position="322"/>
    </location>
</feature>
<name>A0A9W8MN28_9AGAR</name>
<reference evidence="3" key="1">
    <citation type="submission" date="2022-07" db="EMBL/GenBank/DDBJ databases">
        <title>Genome Sequence of Agrocybe chaxingu.</title>
        <authorList>
            <person name="Buettner E."/>
        </authorList>
    </citation>
    <scope>NUCLEOTIDE SEQUENCE</scope>
    <source>
        <strain evidence="3">MP-N11</strain>
    </source>
</reference>
<dbReference type="Pfam" id="PF01926">
    <property type="entry name" value="MMR_HSR1"/>
    <property type="match status" value="1"/>
</dbReference>
<gene>
    <name evidence="3" type="ORF">NLJ89_g11383</name>
</gene>
<evidence type="ECO:0000256" key="1">
    <source>
        <dbReference type="SAM" id="MobiDB-lite"/>
    </source>
</evidence>
<keyword evidence="4" id="KW-1185">Reference proteome</keyword>
<dbReference type="Gene3D" id="3.40.50.300">
    <property type="entry name" value="P-loop containing nucleotide triphosphate hydrolases"/>
    <property type="match status" value="1"/>
</dbReference>
<comment type="caution">
    <text evidence="3">The sequence shown here is derived from an EMBL/GenBank/DDBJ whole genome shotgun (WGS) entry which is preliminary data.</text>
</comment>
<dbReference type="SUPFAM" id="SSF52540">
    <property type="entry name" value="P-loop containing nucleoside triphosphate hydrolases"/>
    <property type="match status" value="1"/>
</dbReference>
<dbReference type="InterPro" id="IPR027417">
    <property type="entry name" value="P-loop_NTPase"/>
</dbReference>
<sequence length="354" mass="40440">MDTGELIIAVMGPTGSGKTTFVNVASGSNFLVGQGLGSTTERACMTGTFQVDGRPVRLVDTPGYDDATRTDLDILRTIADYLTSAYKEGKTLAGVIYIHRISDVRMSGVSRKNFKMFRKICGERTLKNVVIMTNMWGSVNASIAEARERELATEELCFKPVLDAGANIMRHHGTRHSAHEVLRHIVSNHAGPVVLDLQRELAIEHKSLEQTSAADACKDEAAKEAERRHQEELERSRREMQGIRQQEENRRRLEEEARRRQEEMARAAAEARRVAAEAERQRQEAARQLQEQQRMAQEAAQRAAEEQERQRQHLARQVQEAAERAEREMQELQRRIQEEMWRARRRSRNDCIVQ</sequence>
<dbReference type="AlphaFoldDB" id="A0A9W8MN28"/>
<evidence type="ECO:0000313" key="4">
    <source>
        <dbReference type="Proteomes" id="UP001148786"/>
    </source>
</evidence>
<dbReference type="InterPro" id="IPR006073">
    <property type="entry name" value="GTP-bd"/>
</dbReference>